<evidence type="ECO:0000313" key="2">
    <source>
        <dbReference type="EMBL" id="MFB5188947.1"/>
    </source>
</evidence>
<evidence type="ECO:0000256" key="1">
    <source>
        <dbReference type="SAM" id="Phobius"/>
    </source>
</evidence>
<protein>
    <recommendedName>
        <fullName evidence="4">CPBP family intramembrane metalloprotease</fullName>
    </recommendedName>
</protein>
<feature type="transmembrane region" description="Helical" evidence="1">
    <location>
        <begin position="248"/>
        <end position="268"/>
    </location>
</feature>
<reference evidence="2 3" key="1">
    <citation type="journal article" date="2024" name="Int. J. Mol. Sci.">
        <title>Exploration of Alicyclobacillus spp. Genome in Search of Antibiotic Resistance.</title>
        <authorList>
            <person name="Bucka-Kolendo J."/>
            <person name="Kiousi D.E."/>
            <person name="Dekowska A."/>
            <person name="Mikolajczuk-Szczyrba A."/>
            <person name="Karadedos D.M."/>
            <person name="Michael P."/>
            <person name="Galanis A."/>
            <person name="Sokolowska B."/>
        </authorList>
    </citation>
    <scope>NUCLEOTIDE SEQUENCE [LARGE SCALE GENOMIC DNA]</scope>
    <source>
        <strain evidence="2 3">KKP 3000</strain>
    </source>
</reference>
<keyword evidence="1" id="KW-1133">Transmembrane helix</keyword>
<name>A0ABV5A9I2_9BACL</name>
<feature type="transmembrane region" description="Helical" evidence="1">
    <location>
        <begin position="20"/>
        <end position="37"/>
    </location>
</feature>
<keyword evidence="1" id="KW-0472">Membrane</keyword>
<keyword evidence="3" id="KW-1185">Reference proteome</keyword>
<sequence length="279" mass="31598">MTRWTDIPRTFALGLRPWQMVYMMFFAAFGTFANLYNGPDAVLQLTSDVYLLMSVGSLFALLPNFRRSLFREGDPLRGHRLRGGIFAKLGWRLYVYVILPAFFIALVQTFSALISSLISFGQSNVPEHPHLGDYLVALFAGTEELWRWSMIGTVLVVFYACCRTLWHRPSVRAIAFTLAFVLSSLSFGAGHILEFQTHRLRALFLFSGLGALLALMTVVTGRILLIMCVHMLYDVWVTYLSSSSGHDATLGLLIYTALLAGPIVTWVWRRNIFVRPNTW</sequence>
<feature type="transmembrane region" description="Helical" evidence="1">
    <location>
        <begin position="91"/>
        <end position="118"/>
    </location>
</feature>
<gene>
    <name evidence="2" type="ORF">KKP3000_001386</name>
</gene>
<dbReference type="Proteomes" id="UP001579974">
    <property type="component" value="Unassembled WGS sequence"/>
</dbReference>
<evidence type="ECO:0008006" key="4">
    <source>
        <dbReference type="Google" id="ProtNLM"/>
    </source>
</evidence>
<keyword evidence="1" id="KW-0812">Transmembrane</keyword>
<evidence type="ECO:0000313" key="3">
    <source>
        <dbReference type="Proteomes" id="UP001579974"/>
    </source>
</evidence>
<comment type="caution">
    <text evidence="2">The sequence shown here is derived from an EMBL/GenBank/DDBJ whole genome shotgun (WGS) entry which is preliminary data.</text>
</comment>
<proteinExistence type="predicted"/>
<feature type="transmembrane region" description="Helical" evidence="1">
    <location>
        <begin position="199"/>
        <end position="216"/>
    </location>
</feature>
<dbReference type="EMBL" id="JBDXSU010000001">
    <property type="protein sequence ID" value="MFB5188947.1"/>
    <property type="molecule type" value="Genomic_DNA"/>
</dbReference>
<feature type="transmembrane region" description="Helical" evidence="1">
    <location>
        <begin position="173"/>
        <end position="193"/>
    </location>
</feature>
<accession>A0ABV5A9I2</accession>
<dbReference type="RefSeq" id="WP_275475771.1">
    <property type="nucleotide sequence ID" value="NZ_CP162940.1"/>
</dbReference>
<feature type="transmembrane region" description="Helical" evidence="1">
    <location>
        <begin position="49"/>
        <end position="70"/>
    </location>
</feature>
<organism evidence="2 3">
    <name type="scientific">Alicyclobacillus fastidiosus</name>
    <dbReference type="NCBI Taxonomy" id="392011"/>
    <lineage>
        <taxon>Bacteria</taxon>
        <taxon>Bacillati</taxon>
        <taxon>Bacillota</taxon>
        <taxon>Bacilli</taxon>
        <taxon>Bacillales</taxon>
        <taxon>Alicyclobacillaceae</taxon>
        <taxon>Alicyclobacillus</taxon>
    </lineage>
</organism>